<dbReference type="SUPFAM" id="SSF103111">
    <property type="entry name" value="Activator of Hsp90 ATPase, Aha1"/>
    <property type="match status" value="1"/>
</dbReference>
<accession>A0A376B9H2</accession>
<dbReference type="GO" id="GO:0001671">
    <property type="term" value="F:ATPase activator activity"/>
    <property type="evidence" value="ECO:0007669"/>
    <property type="project" value="InterPro"/>
</dbReference>
<dbReference type="GO" id="GO:0006457">
    <property type="term" value="P:protein folding"/>
    <property type="evidence" value="ECO:0007669"/>
    <property type="project" value="TreeGrafter"/>
</dbReference>
<name>A0A376B9H2_9ASCO</name>
<dbReference type="AlphaFoldDB" id="A0A376B9H2"/>
<evidence type="ECO:0000259" key="2">
    <source>
        <dbReference type="SMART" id="SM01000"/>
    </source>
</evidence>
<dbReference type="InterPro" id="IPR023393">
    <property type="entry name" value="START-like_dom_sf"/>
</dbReference>
<feature type="domain" description="Activator of Hsp90 ATPase AHSA1-like N-terminal" evidence="2">
    <location>
        <begin position="13"/>
        <end position="146"/>
    </location>
</feature>
<dbReference type="VEuPathDB" id="FungiDB:SCODWIG_02945"/>
<dbReference type="GO" id="GO:0051087">
    <property type="term" value="F:protein-folding chaperone binding"/>
    <property type="evidence" value="ECO:0007669"/>
    <property type="project" value="InterPro"/>
</dbReference>
<dbReference type="CDD" id="cd08892">
    <property type="entry name" value="SRPBCC_Aha1"/>
    <property type="match status" value="1"/>
</dbReference>
<sequence>MVVHNPNNWHWVGKNCIYWANEYMTQKLVGIKAEDAHSKVEITKVLSIEGDCEVNQRKGKVISLFDLKISLEFCGKLLNDDNETYQGSITVPEVAFDSDFDDYQFEISIYKETPKLSDFVKPLIRSKIIPQLREVFSNFGGDLLIQQGGDIQVPEEQVESQFTKQNQVESFNSVSTTNKGGSGGGIVITENKILKNSASGAKDGGNNANVPKYNSTTVYLEPTFNAPAEELYKTFTIKDRIGAWTKSELVCVENQSSPVIKKGDSFTLFGGNIACELVNSQENEKLTFKWRLKDWKPDYYSLMNLEFHESPEYSETKIKVNWEKVPIGEEDTCRSNFEELYVKSIKLTFGFGSVL</sequence>
<dbReference type="Proteomes" id="UP000262825">
    <property type="component" value="Unassembled WGS sequence"/>
</dbReference>
<dbReference type="Gene3D" id="3.15.10.20">
    <property type="entry name" value="Activator of Hsp90 ATPase Aha1, N-terminal domain"/>
    <property type="match status" value="1"/>
</dbReference>
<evidence type="ECO:0000313" key="3">
    <source>
        <dbReference type="EMBL" id="SSD61184.1"/>
    </source>
</evidence>
<dbReference type="EMBL" id="UFAJ01000597">
    <property type="protein sequence ID" value="SSD61184.1"/>
    <property type="molecule type" value="Genomic_DNA"/>
</dbReference>
<protein>
    <submittedName>
        <fullName evidence="3">Related to Hsp90 co-chaperone AHA1</fullName>
    </submittedName>
</protein>
<evidence type="ECO:0000256" key="1">
    <source>
        <dbReference type="ARBA" id="ARBA00006817"/>
    </source>
</evidence>
<proteinExistence type="inferred from homology"/>
<dbReference type="PANTHER" id="PTHR13009">
    <property type="entry name" value="HEAT SHOCK PROTEIN 90 HSP90 CO-CHAPERONE AHA-1"/>
    <property type="match status" value="1"/>
</dbReference>
<dbReference type="Pfam" id="PF09229">
    <property type="entry name" value="Aha1_N"/>
    <property type="match status" value="1"/>
</dbReference>
<dbReference type="InterPro" id="IPR036338">
    <property type="entry name" value="Aha1"/>
</dbReference>
<dbReference type="SUPFAM" id="SSF55961">
    <property type="entry name" value="Bet v1-like"/>
    <property type="match status" value="1"/>
</dbReference>
<dbReference type="PANTHER" id="PTHR13009:SF22">
    <property type="entry name" value="LD43819P"/>
    <property type="match status" value="1"/>
</dbReference>
<dbReference type="InterPro" id="IPR015310">
    <property type="entry name" value="AHSA1-like_N"/>
</dbReference>
<dbReference type="OrthoDB" id="567237at2759"/>
<dbReference type="GO" id="GO:0005829">
    <property type="term" value="C:cytosol"/>
    <property type="evidence" value="ECO:0007669"/>
    <property type="project" value="TreeGrafter"/>
</dbReference>
<reference evidence="4" key="1">
    <citation type="submission" date="2018-06" db="EMBL/GenBank/DDBJ databases">
        <authorList>
            <person name="Guldener U."/>
        </authorList>
    </citation>
    <scope>NUCLEOTIDE SEQUENCE [LARGE SCALE GENOMIC DNA]</scope>
    <source>
        <strain evidence="4">UTAD17</strain>
    </source>
</reference>
<keyword evidence="4" id="KW-1185">Reference proteome</keyword>
<dbReference type="SMART" id="SM01000">
    <property type="entry name" value="Aha1_N"/>
    <property type="match status" value="1"/>
</dbReference>
<comment type="similarity">
    <text evidence="1">Belongs to the AHA1 family.</text>
</comment>
<dbReference type="Pfam" id="PF08327">
    <property type="entry name" value="AHSA1"/>
    <property type="match status" value="1"/>
</dbReference>
<organism evidence="3 4">
    <name type="scientific">Saccharomycodes ludwigii</name>
    <dbReference type="NCBI Taxonomy" id="36035"/>
    <lineage>
        <taxon>Eukaryota</taxon>
        <taxon>Fungi</taxon>
        <taxon>Dikarya</taxon>
        <taxon>Ascomycota</taxon>
        <taxon>Saccharomycotina</taxon>
        <taxon>Saccharomycetes</taxon>
        <taxon>Saccharomycodales</taxon>
        <taxon>Saccharomycodaceae</taxon>
        <taxon>Saccharomycodes</taxon>
    </lineage>
</organism>
<evidence type="ECO:0000313" key="4">
    <source>
        <dbReference type="Proteomes" id="UP000262825"/>
    </source>
</evidence>
<dbReference type="InterPro" id="IPR013538">
    <property type="entry name" value="ASHA1/2-like_C"/>
</dbReference>
<dbReference type="Gene3D" id="3.30.530.20">
    <property type="match status" value="1"/>
</dbReference>
<gene>
    <name evidence="3" type="ORF">SCODWIG_02945</name>
</gene>